<dbReference type="CDD" id="cd03801">
    <property type="entry name" value="GT4_PimA-like"/>
    <property type="match status" value="1"/>
</dbReference>
<dbReference type="Pfam" id="PF13439">
    <property type="entry name" value="Glyco_transf_4"/>
    <property type="match status" value="1"/>
</dbReference>
<evidence type="ECO:0000259" key="4">
    <source>
        <dbReference type="Pfam" id="PF13439"/>
    </source>
</evidence>
<dbReference type="PANTHER" id="PTHR12526">
    <property type="entry name" value="GLYCOSYLTRANSFERASE"/>
    <property type="match status" value="1"/>
</dbReference>
<dbReference type="EMBL" id="JAZDUF010000003">
    <property type="protein sequence ID" value="MEE3851396.1"/>
    <property type="molecule type" value="Genomic_DNA"/>
</dbReference>
<dbReference type="InterPro" id="IPR001296">
    <property type="entry name" value="Glyco_trans_1"/>
</dbReference>
<keyword evidence="2 5" id="KW-0808">Transferase</keyword>
<keyword evidence="1 5" id="KW-0328">Glycosyltransferase</keyword>
<reference evidence="5 6" key="1">
    <citation type="submission" date="2024-01" db="EMBL/GenBank/DDBJ databases">
        <title>Draft genome sequence of Gordonia sp. LSe1-13.</title>
        <authorList>
            <person name="Suphannarot A."/>
            <person name="Mingma R."/>
        </authorList>
    </citation>
    <scope>NUCLEOTIDE SEQUENCE [LARGE SCALE GENOMIC DNA]</scope>
    <source>
        <strain evidence="5 6">LSe1-13</strain>
    </source>
</reference>
<dbReference type="InterPro" id="IPR028098">
    <property type="entry name" value="Glyco_trans_4-like_N"/>
</dbReference>
<dbReference type="SUPFAM" id="SSF53756">
    <property type="entry name" value="UDP-Glycosyltransferase/glycogen phosphorylase"/>
    <property type="match status" value="1"/>
</dbReference>
<sequence length="406" mass="44199">MAFTTTALPARKHTTLRVLVLDQGPGLWGAQQYLLRLRPLLAEHGVELTLACPPELEQYEHWRSRGLPVIPLALPVSRSIRDETRISAGRLVTEMSRSVAVPRLIAQTAVRGRYDLVLANSHWTHLDAAVAARMWRLPTVLTLHETSMPGVGRRLRDLAVRAAGHTIAVSGSVAETVGATVRERVTVIPNGVDTAVFAPSDERLRHTVRRELGIDDDRRIALAATRIDPSKHIEDLVEFAAGLDDSVTVLVAGTTSVYRDYEQHVRDLAVALPPGRMRFLGARDDIPRLLGASDLYVHTGLIEGMPLGVIEAQAAGVPVVAYEAAGVREAVRHGETGYVVAPRDVAGLLDAGRRVFGSECLRRQLGEQARSHVLDRHRLDDQAAANAELLREVCWSPTSSPVAAAS</sequence>
<dbReference type="Gene3D" id="3.40.50.2000">
    <property type="entry name" value="Glycogen Phosphorylase B"/>
    <property type="match status" value="2"/>
</dbReference>
<evidence type="ECO:0000313" key="5">
    <source>
        <dbReference type="EMBL" id="MEE3851396.1"/>
    </source>
</evidence>
<dbReference type="GO" id="GO:0016757">
    <property type="term" value="F:glycosyltransferase activity"/>
    <property type="evidence" value="ECO:0007669"/>
    <property type="project" value="UniProtKB-KW"/>
</dbReference>
<dbReference type="Pfam" id="PF00534">
    <property type="entry name" value="Glycos_transf_1"/>
    <property type="match status" value="1"/>
</dbReference>
<accession>A0ABU7ME49</accession>
<evidence type="ECO:0000259" key="3">
    <source>
        <dbReference type="Pfam" id="PF00534"/>
    </source>
</evidence>
<feature type="domain" description="Glycosyltransferase subfamily 4-like N-terminal" evidence="4">
    <location>
        <begin position="29"/>
        <end position="195"/>
    </location>
</feature>
<keyword evidence="6" id="KW-1185">Reference proteome</keyword>
<organism evidence="5 6">
    <name type="scientific">Gordonia sesuvii</name>
    <dbReference type="NCBI Taxonomy" id="3116777"/>
    <lineage>
        <taxon>Bacteria</taxon>
        <taxon>Bacillati</taxon>
        <taxon>Actinomycetota</taxon>
        <taxon>Actinomycetes</taxon>
        <taxon>Mycobacteriales</taxon>
        <taxon>Gordoniaceae</taxon>
        <taxon>Gordonia</taxon>
    </lineage>
</organism>
<proteinExistence type="predicted"/>
<evidence type="ECO:0000313" key="6">
    <source>
        <dbReference type="Proteomes" id="UP001347146"/>
    </source>
</evidence>
<dbReference type="Proteomes" id="UP001347146">
    <property type="component" value="Unassembled WGS sequence"/>
</dbReference>
<comment type="caution">
    <text evidence="5">The sequence shown here is derived from an EMBL/GenBank/DDBJ whole genome shotgun (WGS) entry which is preliminary data.</text>
</comment>
<dbReference type="RefSeq" id="WP_330433099.1">
    <property type="nucleotide sequence ID" value="NZ_JAZDUF010000003.1"/>
</dbReference>
<evidence type="ECO:0000256" key="2">
    <source>
        <dbReference type="ARBA" id="ARBA00022679"/>
    </source>
</evidence>
<evidence type="ECO:0000256" key="1">
    <source>
        <dbReference type="ARBA" id="ARBA00022676"/>
    </source>
</evidence>
<gene>
    <name evidence="5" type="ORF">VZC37_13705</name>
</gene>
<dbReference type="EC" id="2.4.-.-" evidence="5"/>
<feature type="domain" description="Glycosyl transferase family 1" evidence="3">
    <location>
        <begin position="207"/>
        <end position="371"/>
    </location>
</feature>
<name>A0ABU7ME49_9ACTN</name>
<protein>
    <submittedName>
        <fullName evidence="5">Glycosyltransferase family 4 protein</fullName>
        <ecNumber evidence="5">2.4.-.-</ecNumber>
    </submittedName>
</protein>